<organism evidence="10 11">
    <name type="scientific">Streptomyces desertarenae</name>
    <dbReference type="NCBI Taxonomy" id="2666184"/>
    <lineage>
        <taxon>Bacteria</taxon>
        <taxon>Bacillati</taxon>
        <taxon>Actinomycetota</taxon>
        <taxon>Actinomycetes</taxon>
        <taxon>Kitasatosporales</taxon>
        <taxon>Streptomycetaceae</taxon>
        <taxon>Streptomyces</taxon>
    </lineage>
</organism>
<dbReference type="InterPro" id="IPR012970">
    <property type="entry name" value="Lyase_8_alpha_N"/>
</dbReference>
<dbReference type="Pfam" id="PF08124">
    <property type="entry name" value="Lyase_8_N"/>
    <property type="match status" value="1"/>
</dbReference>
<dbReference type="PANTHER" id="PTHR38481:SF1">
    <property type="entry name" value="HYALURONATE LYASE"/>
    <property type="match status" value="1"/>
</dbReference>
<dbReference type="InterPro" id="IPR014718">
    <property type="entry name" value="GH-type_carb-bd"/>
</dbReference>
<dbReference type="SUPFAM" id="SSF48230">
    <property type="entry name" value="Chondroitin AC/alginate lyase"/>
    <property type="match status" value="1"/>
</dbReference>
<comment type="subcellular location">
    <subcellularLocation>
        <location evidence="1">Secreted</location>
    </subcellularLocation>
</comment>
<proteinExistence type="inferred from homology"/>
<dbReference type="InterPro" id="IPR003159">
    <property type="entry name" value="Lyase_8_central_dom"/>
</dbReference>
<evidence type="ECO:0000259" key="7">
    <source>
        <dbReference type="Pfam" id="PF02884"/>
    </source>
</evidence>
<dbReference type="RefSeq" id="WP_380901989.1">
    <property type="nucleotide sequence ID" value="NZ_JBHUFU010000011.1"/>
</dbReference>
<dbReference type="InterPro" id="IPR055372">
    <property type="entry name" value="CBM96"/>
</dbReference>
<dbReference type="Pfam" id="PF24517">
    <property type="entry name" value="CBM96"/>
    <property type="match status" value="1"/>
</dbReference>
<dbReference type="Gene3D" id="2.70.98.10">
    <property type="match status" value="1"/>
</dbReference>
<feature type="domain" description="Polysaccharide lyase 8 N-terminal alpha-helical" evidence="8">
    <location>
        <begin position="67"/>
        <end position="363"/>
    </location>
</feature>
<sequence length="1003" mass="103742">MVAAGLSAAAAGTLGAGRGAARARPSDGAYGTADGGGGDVYGELLRRRRALLVGPEVPRSSGCRAAYEAAVAARDRAALRYLAGLRTGPGRTTPWDDLPLGEGAGPSSNTTAVADRLLAVALGCATPASRLHGDAEAAARAAEGLRLLHRSAYRPGRPPYGNWWDWEIGVPGAVADTCALLGGAVPREVLDGLLAAADHFAPDPGRMLRGSLVSTGANRVDLCRITAVRGALGSDPGRLALAASSLAGVLDPVPVGDGFHADGSFLMHTCVAYPGTYGEVLLRGMAGLMRLLAGTAWDVAAAERERTVRVVEQTFVPLVHGGAVLDCVRGRAISRSEERDADDGFLLAVDAAVLAGALPPREAAAARRLRSLAGGWARRAAHRPLSARQPAQIAAVADVLDGPGPAEGDGPVGHFAFPAMERVVHRRPGWTYSLALNSDRVARYEYMNGENARGWHTGDGMFQLHLAGDPFHYTDEYWPTVDPERLPGITVDTAPLPVGAGGDNDRVPLSGTRWSGMVRLAAGDGFGLAGTDFRGIDSPLRARRSWLFLDDAVLTASGGITADGGRRIETVVDGRNLHAPDDPRPARLTVDGARMPGAPGRTLRHPRPRWAHLDGTGGYVFLPLPGGVPGPRELLSRREDRTGSWRQLNARGPGAPVTRRHLTLWHDHGTDPAGAAHAHLLLPGASAAATAARAARPGVEVAALEEDVHAFRTPPGAPGVPRGARLTAAVFFAAGSAAGITADGPCAVLVLREPDALRIAVADPSRSAAVVRLELAGEAVGRTAAAVREAGGGLTVLGAGPGGVRLLAETGGSRGASLSAVLGPGRPAPRRRVRLLEPVADATVRGGRHSGEAGGASPVLTVCSTGEADRERRAYLRFRLPGGTAAAGVRRAVLWVRGHLPDDPGTRADDALWTSLRAYGPAGNDWDEASLTWDGAPEPGPALGSGTVTSYDDWTGLDVTAAVRQAAPGEVSLVLAPDGRGPLVRLGSREAGADRPLLQLVTG</sequence>
<reference evidence="11" key="1">
    <citation type="journal article" date="2019" name="Int. J. Syst. Evol. Microbiol.">
        <title>The Global Catalogue of Microorganisms (GCM) 10K type strain sequencing project: providing services to taxonomists for standard genome sequencing and annotation.</title>
        <authorList>
            <consortium name="The Broad Institute Genomics Platform"/>
            <consortium name="The Broad Institute Genome Sequencing Center for Infectious Disease"/>
            <person name="Wu L."/>
            <person name="Ma J."/>
        </authorList>
    </citation>
    <scope>NUCLEOTIDE SEQUENCE [LARGE SCALE GENOMIC DNA]</scope>
    <source>
        <strain evidence="11">CGMCC 4.7455</strain>
    </source>
</reference>
<dbReference type="EMBL" id="JBHUFU010000011">
    <property type="protein sequence ID" value="MFD1831751.1"/>
    <property type="molecule type" value="Genomic_DNA"/>
</dbReference>
<comment type="similarity">
    <text evidence="2">Belongs to the polysaccharide lyase 8 family.</text>
</comment>
<dbReference type="PANTHER" id="PTHR38481">
    <property type="entry name" value="HYALURONATE LYASE"/>
    <property type="match status" value="1"/>
</dbReference>
<dbReference type="Gene3D" id="1.50.10.100">
    <property type="entry name" value="Chondroitin AC/alginate lyase"/>
    <property type="match status" value="1"/>
</dbReference>
<evidence type="ECO:0000256" key="4">
    <source>
        <dbReference type="ARBA" id="ARBA00022729"/>
    </source>
</evidence>
<evidence type="ECO:0000313" key="10">
    <source>
        <dbReference type="EMBL" id="MFD1831751.1"/>
    </source>
</evidence>
<evidence type="ECO:0000259" key="9">
    <source>
        <dbReference type="Pfam" id="PF24517"/>
    </source>
</evidence>
<dbReference type="InterPro" id="IPR038970">
    <property type="entry name" value="Lyase_8"/>
</dbReference>
<comment type="caution">
    <text evidence="10">The sequence shown here is derived from an EMBL/GenBank/DDBJ whole genome shotgun (WGS) entry which is preliminary data.</text>
</comment>
<feature type="domain" description="Carbohydrate-binding module family 96" evidence="9">
    <location>
        <begin position="836"/>
        <end position="1001"/>
    </location>
</feature>
<gene>
    <name evidence="10" type="ORF">ACFSJS_19165</name>
</gene>
<evidence type="ECO:0000256" key="2">
    <source>
        <dbReference type="ARBA" id="ARBA00006699"/>
    </source>
</evidence>
<keyword evidence="5 10" id="KW-0456">Lyase</keyword>
<keyword evidence="3" id="KW-0964">Secreted</keyword>
<dbReference type="InterPro" id="IPR004103">
    <property type="entry name" value="Lyase_8_C"/>
</dbReference>
<dbReference type="Gene3D" id="2.60.220.10">
    <property type="entry name" value="Polysaccharide lyase family 8-like, C-terminal"/>
    <property type="match status" value="1"/>
</dbReference>
<evidence type="ECO:0000256" key="3">
    <source>
        <dbReference type="ARBA" id="ARBA00022525"/>
    </source>
</evidence>
<dbReference type="Proteomes" id="UP001597365">
    <property type="component" value="Unassembled WGS sequence"/>
</dbReference>
<accession>A0ABW4PQY5</accession>
<evidence type="ECO:0000313" key="11">
    <source>
        <dbReference type="Proteomes" id="UP001597365"/>
    </source>
</evidence>
<name>A0ABW4PQY5_9ACTN</name>
<protein>
    <submittedName>
        <fullName evidence="10">Polysaccharide lyase family 8 super-sandwich domain-containing protein</fullName>
    </submittedName>
</protein>
<dbReference type="NCBIfam" id="NF033679">
    <property type="entry name" value="DNRLRE_dom"/>
    <property type="match status" value="1"/>
</dbReference>
<dbReference type="Pfam" id="PF02278">
    <property type="entry name" value="Lyase_8"/>
    <property type="match status" value="1"/>
</dbReference>
<dbReference type="SUPFAM" id="SSF49863">
    <property type="entry name" value="Hyaluronate lyase-like, C-terminal domain"/>
    <property type="match status" value="1"/>
</dbReference>
<feature type="domain" description="Polysaccharide lyase family 8 central" evidence="6">
    <location>
        <begin position="415"/>
        <end position="686"/>
    </location>
</feature>
<keyword evidence="11" id="KW-1185">Reference proteome</keyword>
<dbReference type="InterPro" id="IPR011013">
    <property type="entry name" value="Gal_mutarotase_sf_dom"/>
</dbReference>
<evidence type="ECO:0000256" key="5">
    <source>
        <dbReference type="ARBA" id="ARBA00023239"/>
    </source>
</evidence>
<feature type="domain" description="Polysaccharide lyase family 8 C-terminal" evidence="7">
    <location>
        <begin position="724"/>
        <end position="769"/>
    </location>
</feature>
<dbReference type="Pfam" id="PF02884">
    <property type="entry name" value="Lyase_8_C"/>
    <property type="match status" value="1"/>
</dbReference>
<dbReference type="SUPFAM" id="SSF74650">
    <property type="entry name" value="Galactose mutarotase-like"/>
    <property type="match status" value="1"/>
</dbReference>
<dbReference type="CDD" id="cd01083">
    <property type="entry name" value="GAG_Lyase"/>
    <property type="match status" value="1"/>
</dbReference>
<keyword evidence="4" id="KW-0732">Signal</keyword>
<dbReference type="GO" id="GO:0016829">
    <property type="term" value="F:lyase activity"/>
    <property type="evidence" value="ECO:0007669"/>
    <property type="project" value="UniProtKB-KW"/>
</dbReference>
<evidence type="ECO:0000256" key="1">
    <source>
        <dbReference type="ARBA" id="ARBA00004613"/>
    </source>
</evidence>
<evidence type="ECO:0000259" key="6">
    <source>
        <dbReference type="Pfam" id="PF02278"/>
    </source>
</evidence>
<dbReference type="InterPro" id="IPR011071">
    <property type="entry name" value="Lyase_8-like_C"/>
</dbReference>
<evidence type="ECO:0000259" key="8">
    <source>
        <dbReference type="Pfam" id="PF08124"/>
    </source>
</evidence>
<dbReference type="InterPro" id="IPR008929">
    <property type="entry name" value="Chondroitin_lyas"/>
</dbReference>